<evidence type="ECO:0000256" key="2">
    <source>
        <dbReference type="ARBA" id="ARBA00022679"/>
    </source>
</evidence>
<evidence type="ECO:0000313" key="8">
    <source>
        <dbReference type="Proteomes" id="UP000324897"/>
    </source>
</evidence>
<dbReference type="SUPFAM" id="SSF52833">
    <property type="entry name" value="Thioredoxin-like"/>
    <property type="match status" value="1"/>
</dbReference>
<proteinExistence type="inferred from homology"/>
<name>A0A5J9VL43_9POAL</name>
<dbReference type="Gene3D" id="1.20.1050.10">
    <property type="match status" value="1"/>
</dbReference>
<dbReference type="InterPro" id="IPR045074">
    <property type="entry name" value="GST_C_Tau"/>
</dbReference>
<dbReference type="PROSITE" id="PS50404">
    <property type="entry name" value="GST_NTER"/>
    <property type="match status" value="1"/>
</dbReference>
<comment type="caution">
    <text evidence="7">The sequence shown here is derived from an EMBL/GenBank/DDBJ whole genome shotgun (WGS) entry which is preliminary data.</text>
</comment>
<dbReference type="InterPro" id="IPR045073">
    <property type="entry name" value="Omega/Tau-like"/>
</dbReference>
<dbReference type="AlphaFoldDB" id="A0A5J9VL43"/>
<evidence type="ECO:0000256" key="4">
    <source>
        <dbReference type="RuleBase" id="RU003494"/>
    </source>
</evidence>
<dbReference type="GO" id="GO:0005737">
    <property type="term" value="C:cytoplasm"/>
    <property type="evidence" value="ECO:0007669"/>
    <property type="project" value="TreeGrafter"/>
</dbReference>
<evidence type="ECO:0000256" key="1">
    <source>
        <dbReference type="ARBA" id="ARBA00012452"/>
    </source>
</evidence>
<dbReference type="SFLD" id="SFLDG00358">
    <property type="entry name" value="Main_(cytGST)"/>
    <property type="match status" value="1"/>
</dbReference>
<dbReference type="FunFam" id="3.40.30.10:FF:000200">
    <property type="entry name" value="Glutathione S-transferase"/>
    <property type="match status" value="1"/>
</dbReference>
<feature type="domain" description="GST C-terminal" evidence="6">
    <location>
        <begin position="89"/>
        <end position="212"/>
    </location>
</feature>
<dbReference type="Pfam" id="PF00043">
    <property type="entry name" value="GST_C"/>
    <property type="match status" value="1"/>
</dbReference>
<organism evidence="7 8">
    <name type="scientific">Eragrostis curvula</name>
    <name type="common">weeping love grass</name>
    <dbReference type="NCBI Taxonomy" id="38414"/>
    <lineage>
        <taxon>Eukaryota</taxon>
        <taxon>Viridiplantae</taxon>
        <taxon>Streptophyta</taxon>
        <taxon>Embryophyta</taxon>
        <taxon>Tracheophyta</taxon>
        <taxon>Spermatophyta</taxon>
        <taxon>Magnoliopsida</taxon>
        <taxon>Liliopsida</taxon>
        <taxon>Poales</taxon>
        <taxon>Poaceae</taxon>
        <taxon>PACMAD clade</taxon>
        <taxon>Chloridoideae</taxon>
        <taxon>Eragrostideae</taxon>
        <taxon>Eragrostidinae</taxon>
        <taxon>Eragrostis</taxon>
    </lineage>
</organism>
<dbReference type="EMBL" id="RWGY01000009">
    <property type="protein sequence ID" value="TVU36853.1"/>
    <property type="molecule type" value="Genomic_DNA"/>
</dbReference>
<dbReference type="InterPro" id="IPR036282">
    <property type="entry name" value="Glutathione-S-Trfase_C_sf"/>
</dbReference>
<dbReference type="InterPro" id="IPR004045">
    <property type="entry name" value="Glutathione_S-Trfase_N"/>
</dbReference>
<dbReference type="Gene3D" id="3.40.30.10">
    <property type="entry name" value="Glutaredoxin"/>
    <property type="match status" value="1"/>
</dbReference>
<sequence>MSEQQPVKLIGAFGSPFAHRAEVALKLKGVPYELILEDLENKSDLLLTHNPVHNMVPVLLHGDETVCESLVIVEYVDETFDGPPLLPKNSYDRAKARFWAHFIEHRCLKPFWLSMWTEGEVQTEFMEETKQNLTLLEAQLNGKKFFGGDTIGYLDLAACMLAQWHDALEKVTGVSLVTDDDFPDLRRWAKEYTSNEAVKQCLPKRDLLVTYFGLHKQKYKSFANALVSQKEVK</sequence>
<comment type="catalytic activity">
    <reaction evidence="3">
        <text>RX + glutathione = an S-substituted glutathione + a halide anion + H(+)</text>
        <dbReference type="Rhea" id="RHEA:16437"/>
        <dbReference type="ChEBI" id="CHEBI:15378"/>
        <dbReference type="ChEBI" id="CHEBI:16042"/>
        <dbReference type="ChEBI" id="CHEBI:17792"/>
        <dbReference type="ChEBI" id="CHEBI:57925"/>
        <dbReference type="ChEBI" id="CHEBI:90779"/>
        <dbReference type="EC" id="2.5.1.18"/>
    </reaction>
</comment>
<evidence type="ECO:0000259" key="6">
    <source>
        <dbReference type="PROSITE" id="PS50405"/>
    </source>
</evidence>
<dbReference type="SUPFAM" id="SSF47616">
    <property type="entry name" value="GST C-terminal domain-like"/>
    <property type="match status" value="1"/>
</dbReference>
<dbReference type="InterPro" id="IPR004046">
    <property type="entry name" value="GST_C"/>
</dbReference>
<dbReference type="InterPro" id="IPR036249">
    <property type="entry name" value="Thioredoxin-like_sf"/>
</dbReference>
<dbReference type="OrthoDB" id="4951845at2759"/>
<dbReference type="Pfam" id="PF02798">
    <property type="entry name" value="GST_N"/>
    <property type="match status" value="1"/>
</dbReference>
<dbReference type="InterPro" id="IPR040079">
    <property type="entry name" value="Glutathione_S-Trfase"/>
</dbReference>
<keyword evidence="8" id="KW-1185">Reference proteome</keyword>
<dbReference type="Gramene" id="TVU36853">
    <property type="protein sequence ID" value="TVU36853"/>
    <property type="gene ID" value="EJB05_18805"/>
</dbReference>
<feature type="domain" description="GST N-terminal" evidence="5">
    <location>
        <begin position="5"/>
        <end position="84"/>
    </location>
</feature>
<dbReference type="GO" id="GO:0006749">
    <property type="term" value="P:glutathione metabolic process"/>
    <property type="evidence" value="ECO:0007669"/>
    <property type="project" value="InterPro"/>
</dbReference>
<protein>
    <recommendedName>
        <fullName evidence="1">glutathione transferase</fullName>
        <ecNumber evidence="1">2.5.1.18</ecNumber>
    </recommendedName>
</protein>
<evidence type="ECO:0000313" key="7">
    <source>
        <dbReference type="EMBL" id="TVU36853.1"/>
    </source>
</evidence>
<dbReference type="InterPro" id="IPR010987">
    <property type="entry name" value="Glutathione-S-Trfase_C-like"/>
</dbReference>
<dbReference type="EC" id="2.5.1.18" evidence="1"/>
<dbReference type="SFLD" id="SFLDG01152">
    <property type="entry name" value="Main.3:_Omega-_and_Tau-like"/>
    <property type="match status" value="1"/>
</dbReference>
<dbReference type="PANTHER" id="PTHR11260:SF763">
    <property type="entry name" value="GLUTATHIONE TRANSFERASE"/>
    <property type="match status" value="1"/>
</dbReference>
<feature type="non-terminal residue" evidence="7">
    <location>
        <position position="1"/>
    </location>
</feature>
<dbReference type="PANTHER" id="PTHR11260">
    <property type="entry name" value="GLUTATHIONE S-TRANSFERASE, GST, SUPERFAMILY, GST DOMAIN CONTAINING"/>
    <property type="match status" value="1"/>
</dbReference>
<dbReference type="SFLD" id="SFLDS00019">
    <property type="entry name" value="Glutathione_Transferase_(cytos"/>
    <property type="match status" value="1"/>
</dbReference>
<reference evidence="7 8" key="1">
    <citation type="journal article" date="2019" name="Sci. Rep.">
        <title>A high-quality genome of Eragrostis curvula grass provides insights into Poaceae evolution and supports new strategies to enhance forage quality.</title>
        <authorList>
            <person name="Carballo J."/>
            <person name="Santos B.A.C.M."/>
            <person name="Zappacosta D."/>
            <person name="Garbus I."/>
            <person name="Selva J.P."/>
            <person name="Gallo C.A."/>
            <person name="Diaz A."/>
            <person name="Albertini E."/>
            <person name="Caccamo M."/>
            <person name="Echenique V."/>
        </authorList>
    </citation>
    <scope>NUCLEOTIDE SEQUENCE [LARGE SCALE GENOMIC DNA]</scope>
    <source>
        <strain evidence="8">cv. Victoria</strain>
        <tissue evidence="7">Leaf</tissue>
    </source>
</reference>
<evidence type="ECO:0000259" key="5">
    <source>
        <dbReference type="PROSITE" id="PS50404"/>
    </source>
</evidence>
<comment type="similarity">
    <text evidence="4">Belongs to the GST superfamily.</text>
</comment>
<dbReference type="CDD" id="cd03185">
    <property type="entry name" value="GST_C_Tau"/>
    <property type="match status" value="1"/>
</dbReference>
<dbReference type="CDD" id="cd03058">
    <property type="entry name" value="GST_N_Tau"/>
    <property type="match status" value="1"/>
</dbReference>
<evidence type="ECO:0000256" key="3">
    <source>
        <dbReference type="ARBA" id="ARBA00047960"/>
    </source>
</evidence>
<accession>A0A5J9VL43</accession>
<gene>
    <name evidence="7" type="ORF">EJB05_18805</name>
</gene>
<dbReference type="FunFam" id="1.20.1050.10:FF:000012">
    <property type="entry name" value="Tau class glutathione S-transferase"/>
    <property type="match status" value="1"/>
</dbReference>
<keyword evidence="2" id="KW-0808">Transferase</keyword>
<dbReference type="Proteomes" id="UP000324897">
    <property type="component" value="Unassembled WGS sequence"/>
</dbReference>
<dbReference type="PROSITE" id="PS50405">
    <property type="entry name" value="GST_CTER"/>
    <property type="match status" value="1"/>
</dbReference>
<dbReference type="GO" id="GO:0004364">
    <property type="term" value="F:glutathione transferase activity"/>
    <property type="evidence" value="ECO:0007669"/>
    <property type="project" value="UniProtKB-EC"/>
</dbReference>